<evidence type="ECO:0000313" key="1">
    <source>
        <dbReference type="EMBL" id="KAB8298098.1"/>
    </source>
</evidence>
<accession>A0A5N6K678</accession>
<dbReference type="Proteomes" id="UP000326757">
    <property type="component" value="Unassembled WGS sequence"/>
</dbReference>
<comment type="caution">
    <text evidence="1">The sequence shown here is derived from an EMBL/GenBank/DDBJ whole genome shotgun (WGS) entry which is preliminary data.</text>
</comment>
<reference evidence="1 2" key="1">
    <citation type="submission" date="2019-06" db="EMBL/GenBank/DDBJ databases">
        <title>Genome Sequence of the Brown Rot Fungal Pathogen Monilinia laxa.</title>
        <authorList>
            <person name="De Miccolis Angelini R.M."/>
            <person name="Landi L."/>
            <person name="Abate D."/>
            <person name="Pollastro S."/>
            <person name="Romanazzi G."/>
            <person name="Faretra F."/>
        </authorList>
    </citation>
    <scope>NUCLEOTIDE SEQUENCE [LARGE SCALE GENOMIC DNA]</scope>
    <source>
        <strain evidence="1 2">Mlax316</strain>
    </source>
</reference>
<gene>
    <name evidence="1" type="ORF">EYC80_001860</name>
</gene>
<keyword evidence="2" id="KW-1185">Reference proteome</keyword>
<organism evidence="1 2">
    <name type="scientific">Monilinia laxa</name>
    <name type="common">Brown rot fungus</name>
    <name type="synonym">Sclerotinia laxa</name>
    <dbReference type="NCBI Taxonomy" id="61186"/>
    <lineage>
        <taxon>Eukaryota</taxon>
        <taxon>Fungi</taxon>
        <taxon>Dikarya</taxon>
        <taxon>Ascomycota</taxon>
        <taxon>Pezizomycotina</taxon>
        <taxon>Leotiomycetes</taxon>
        <taxon>Helotiales</taxon>
        <taxon>Sclerotiniaceae</taxon>
        <taxon>Monilinia</taxon>
    </lineage>
</organism>
<evidence type="ECO:0000313" key="2">
    <source>
        <dbReference type="Proteomes" id="UP000326757"/>
    </source>
</evidence>
<sequence length="72" mass="8017">MVLISFPIKHVAFKVLLILSKQNLQILSAFLGYRVKSSQTDSSTGKLISPHSPIHTVLLFPNVTRGNTRIRS</sequence>
<protein>
    <submittedName>
        <fullName evidence="1">Uncharacterized protein</fullName>
    </submittedName>
</protein>
<name>A0A5N6K678_MONLA</name>
<proteinExistence type="predicted"/>
<dbReference type="EMBL" id="VIGI01000007">
    <property type="protein sequence ID" value="KAB8298098.1"/>
    <property type="molecule type" value="Genomic_DNA"/>
</dbReference>
<dbReference type="AlphaFoldDB" id="A0A5N6K678"/>